<sequence>MKFNSRNAFNVSTSCVYCVLHSSHSEQSVDILKHDLLLELRNRMDAKDAEINELRANQRQQYETMKMLMFKISAQDASIYDLQKKAITQESVINRIEVNQKRQDTLFHKLNQKVSKLQKYALKCGKKIQLSHVSVQNLLQTQSDSK</sequence>
<dbReference type="EMBL" id="JAIWYP010000013">
    <property type="protein sequence ID" value="KAH3721012.1"/>
    <property type="molecule type" value="Genomic_DNA"/>
</dbReference>
<reference evidence="1" key="1">
    <citation type="journal article" date="2019" name="bioRxiv">
        <title>The Genome of the Zebra Mussel, Dreissena polymorpha: A Resource for Invasive Species Research.</title>
        <authorList>
            <person name="McCartney M.A."/>
            <person name="Auch B."/>
            <person name="Kono T."/>
            <person name="Mallez S."/>
            <person name="Zhang Y."/>
            <person name="Obille A."/>
            <person name="Becker A."/>
            <person name="Abrahante J.E."/>
            <person name="Garbe J."/>
            <person name="Badalamenti J.P."/>
            <person name="Herman A."/>
            <person name="Mangelson H."/>
            <person name="Liachko I."/>
            <person name="Sullivan S."/>
            <person name="Sone E.D."/>
            <person name="Koren S."/>
            <person name="Silverstein K.A.T."/>
            <person name="Beckman K.B."/>
            <person name="Gohl D.M."/>
        </authorList>
    </citation>
    <scope>NUCLEOTIDE SEQUENCE</scope>
    <source>
        <strain evidence="1">Duluth1</strain>
        <tissue evidence="1">Whole animal</tissue>
    </source>
</reference>
<evidence type="ECO:0000313" key="2">
    <source>
        <dbReference type="Proteomes" id="UP000828390"/>
    </source>
</evidence>
<keyword evidence="2" id="KW-1185">Reference proteome</keyword>
<name>A0A9D4CC99_DREPO</name>
<dbReference type="Proteomes" id="UP000828390">
    <property type="component" value="Unassembled WGS sequence"/>
</dbReference>
<proteinExistence type="predicted"/>
<protein>
    <submittedName>
        <fullName evidence="1">Uncharacterized protein</fullName>
    </submittedName>
</protein>
<gene>
    <name evidence="1" type="ORF">DPMN_063924</name>
</gene>
<comment type="caution">
    <text evidence="1">The sequence shown here is derived from an EMBL/GenBank/DDBJ whole genome shotgun (WGS) entry which is preliminary data.</text>
</comment>
<reference evidence="1" key="2">
    <citation type="submission" date="2020-11" db="EMBL/GenBank/DDBJ databases">
        <authorList>
            <person name="McCartney M.A."/>
            <person name="Auch B."/>
            <person name="Kono T."/>
            <person name="Mallez S."/>
            <person name="Becker A."/>
            <person name="Gohl D.M."/>
            <person name="Silverstein K.A.T."/>
            <person name="Koren S."/>
            <person name="Bechman K.B."/>
            <person name="Herman A."/>
            <person name="Abrahante J.E."/>
            <person name="Garbe J."/>
        </authorList>
    </citation>
    <scope>NUCLEOTIDE SEQUENCE</scope>
    <source>
        <strain evidence="1">Duluth1</strain>
        <tissue evidence="1">Whole animal</tissue>
    </source>
</reference>
<evidence type="ECO:0000313" key="1">
    <source>
        <dbReference type="EMBL" id="KAH3721012.1"/>
    </source>
</evidence>
<dbReference type="AlphaFoldDB" id="A0A9D4CC99"/>
<accession>A0A9D4CC99</accession>
<organism evidence="1 2">
    <name type="scientific">Dreissena polymorpha</name>
    <name type="common">Zebra mussel</name>
    <name type="synonym">Mytilus polymorpha</name>
    <dbReference type="NCBI Taxonomy" id="45954"/>
    <lineage>
        <taxon>Eukaryota</taxon>
        <taxon>Metazoa</taxon>
        <taxon>Spiralia</taxon>
        <taxon>Lophotrochozoa</taxon>
        <taxon>Mollusca</taxon>
        <taxon>Bivalvia</taxon>
        <taxon>Autobranchia</taxon>
        <taxon>Heteroconchia</taxon>
        <taxon>Euheterodonta</taxon>
        <taxon>Imparidentia</taxon>
        <taxon>Neoheterodontei</taxon>
        <taxon>Myida</taxon>
        <taxon>Dreissenoidea</taxon>
        <taxon>Dreissenidae</taxon>
        <taxon>Dreissena</taxon>
    </lineage>
</organism>